<sequence>MRPDEYKKKQARKYQAKLNSRGSSEASKEIQEKRKERKSKSRGDFQYKSGDKEHDEEIEEIDKPKRQSFRQRKVESNSYRYKDISDTEETTDGIDPGTRNLLQMIDDSESRSFDPSTYFQFKEEKDWDTSVDVSANESDEIYQNLMNIRFDKLELSLSNVSLAERLDLNDDIFTEGQENNLDLSLFTTGPIVPKTVRSIPIVPQKKNVKYIETSTNVGSSTSNNTIIKESQVKQEKKIDLGKKAAADQVSQGISGSNRIQNSFPDLLLMEYMFLYYSASASMNKKPISHSLICNKDDDDIDDFLKSLDEDDVKQVKPTNSLPNNISGTRKKTSTNIKNQNKMTVGKNEDDTEDWLDDILK</sequence>
<proteinExistence type="predicted"/>
<feature type="region of interest" description="Disordered" evidence="1">
    <location>
        <begin position="1"/>
        <end position="98"/>
    </location>
</feature>
<feature type="compositionally biased region" description="Basic and acidic residues" evidence="1">
    <location>
        <begin position="41"/>
        <end position="65"/>
    </location>
</feature>
<accession>A0A397TGA8</accession>
<organism evidence="2 3">
    <name type="scientific">Glomus cerebriforme</name>
    <dbReference type="NCBI Taxonomy" id="658196"/>
    <lineage>
        <taxon>Eukaryota</taxon>
        <taxon>Fungi</taxon>
        <taxon>Fungi incertae sedis</taxon>
        <taxon>Mucoromycota</taxon>
        <taxon>Glomeromycotina</taxon>
        <taxon>Glomeromycetes</taxon>
        <taxon>Glomerales</taxon>
        <taxon>Glomeraceae</taxon>
        <taxon>Glomus</taxon>
    </lineage>
</organism>
<keyword evidence="3" id="KW-1185">Reference proteome</keyword>
<gene>
    <name evidence="2" type="ORF">C1645_753916</name>
</gene>
<feature type="compositionally biased region" description="Basic and acidic residues" evidence="1">
    <location>
        <begin position="72"/>
        <end position="85"/>
    </location>
</feature>
<dbReference type="OrthoDB" id="5596566at2759"/>
<dbReference type="PANTHER" id="PTHR16524:SF2">
    <property type="entry name" value="CELL DEATH REGULATOR AVEN"/>
    <property type="match status" value="1"/>
</dbReference>
<dbReference type="PANTHER" id="PTHR16524">
    <property type="entry name" value="CELL DEATH REGULATOR AVEN"/>
    <property type="match status" value="1"/>
</dbReference>
<comment type="caution">
    <text evidence="2">The sequence shown here is derived from an EMBL/GenBank/DDBJ whole genome shotgun (WGS) entry which is preliminary data.</text>
</comment>
<dbReference type="GO" id="GO:0010972">
    <property type="term" value="P:negative regulation of G2/M transition of mitotic cell cycle"/>
    <property type="evidence" value="ECO:0007669"/>
    <property type="project" value="TreeGrafter"/>
</dbReference>
<evidence type="ECO:0000313" key="2">
    <source>
        <dbReference type="EMBL" id="RIA96952.1"/>
    </source>
</evidence>
<dbReference type="EMBL" id="QKYT01000037">
    <property type="protein sequence ID" value="RIA96952.1"/>
    <property type="molecule type" value="Genomic_DNA"/>
</dbReference>
<dbReference type="Proteomes" id="UP000265703">
    <property type="component" value="Unassembled WGS sequence"/>
</dbReference>
<evidence type="ECO:0000256" key="1">
    <source>
        <dbReference type="SAM" id="MobiDB-lite"/>
    </source>
</evidence>
<evidence type="ECO:0000313" key="3">
    <source>
        <dbReference type="Proteomes" id="UP000265703"/>
    </source>
</evidence>
<protein>
    <submittedName>
        <fullName evidence="2">Uncharacterized protein</fullName>
    </submittedName>
</protein>
<dbReference type="AlphaFoldDB" id="A0A397TGA8"/>
<dbReference type="InterPro" id="IPR026187">
    <property type="entry name" value="Aven"/>
</dbReference>
<name>A0A397TGA8_9GLOM</name>
<reference evidence="2 3" key="1">
    <citation type="submission" date="2018-06" db="EMBL/GenBank/DDBJ databases">
        <title>Comparative genomics reveals the genomic features of Rhizophagus irregularis, R. cerebriforme, R. diaphanum and Gigaspora rosea, and their symbiotic lifestyle signature.</title>
        <authorList>
            <person name="Morin E."/>
            <person name="San Clemente H."/>
            <person name="Chen E.C.H."/>
            <person name="De La Providencia I."/>
            <person name="Hainaut M."/>
            <person name="Kuo A."/>
            <person name="Kohler A."/>
            <person name="Murat C."/>
            <person name="Tang N."/>
            <person name="Roy S."/>
            <person name="Loubradou J."/>
            <person name="Henrissat B."/>
            <person name="Grigoriev I.V."/>
            <person name="Corradi N."/>
            <person name="Roux C."/>
            <person name="Martin F.M."/>
        </authorList>
    </citation>
    <scope>NUCLEOTIDE SEQUENCE [LARGE SCALE GENOMIC DNA]</scope>
    <source>
        <strain evidence="2 3">DAOM 227022</strain>
    </source>
</reference>